<gene>
    <name evidence="1" type="ORF">AMELA_G00244110</name>
</gene>
<comment type="caution">
    <text evidence="1">The sequence shown here is derived from an EMBL/GenBank/DDBJ whole genome shotgun (WGS) entry which is preliminary data.</text>
</comment>
<proteinExistence type="predicted"/>
<evidence type="ECO:0000313" key="1">
    <source>
        <dbReference type="EMBL" id="KAF4073515.1"/>
    </source>
</evidence>
<evidence type="ECO:0000313" key="2">
    <source>
        <dbReference type="Proteomes" id="UP000593565"/>
    </source>
</evidence>
<dbReference type="AlphaFoldDB" id="A0A7J5ZSE8"/>
<sequence length="72" mass="8297">RWSAVSVCSCAESGPTSTRVHITTNRHHCTLWPTTTHVCLGSSRFDSNRYYVVINFECWMYFRRAHTGRATS</sequence>
<accession>A0A7J5ZSE8</accession>
<feature type="non-terminal residue" evidence="1">
    <location>
        <position position="1"/>
    </location>
</feature>
<dbReference type="Proteomes" id="UP000593565">
    <property type="component" value="Unassembled WGS sequence"/>
</dbReference>
<reference evidence="1 2" key="1">
    <citation type="submission" date="2020-02" db="EMBL/GenBank/DDBJ databases">
        <title>A chromosome-scale genome assembly of the black bullhead catfish (Ameiurus melas).</title>
        <authorList>
            <person name="Wen M."/>
            <person name="Zham M."/>
            <person name="Cabau C."/>
            <person name="Klopp C."/>
            <person name="Donnadieu C."/>
            <person name="Roques C."/>
            <person name="Bouchez O."/>
            <person name="Lampietro C."/>
            <person name="Jouanno E."/>
            <person name="Herpin A."/>
            <person name="Louis A."/>
            <person name="Berthelot C."/>
            <person name="Parey E."/>
            <person name="Roest-Crollius H."/>
            <person name="Braasch I."/>
            <person name="Postlethwait J."/>
            <person name="Robinson-Rechavi M."/>
            <person name="Echchiki A."/>
            <person name="Begum T."/>
            <person name="Montfort J."/>
            <person name="Schartl M."/>
            <person name="Bobe J."/>
            <person name="Guiguen Y."/>
        </authorList>
    </citation>
    <scope>NUCLEOTIDE SEQUENCE [LARGE SCALE GENOMIC DNA]</scope>
    <source>
        <strain evidence="1">M_S1</strain>
        <tissue evidence="1">Blood</tissue>
    </source>
</reference>
<organism evidence="1 2">
    <name type="scientific">Ameiurus melas</name>
    <name type="common">Black bullhead</name>
    <name type="synonym">Silurus melas</name>
    <dbReference type="NCBI Taxonomy" id="219545"/>
    <lineage>
        <taxon>Eukaryota</taxon>
        <taxon>Metazoa</taxon>
        <taxon>Chordata</taxon>
        <taxon>Craniata</taxon>
        <taxon>Vertebrata</taxon>
        <taxon>Euteleostomi</taxon>
        <taxon>Actinopterygii</taxon>
        <taxon>Neopterygii</taxon>
        <taxon>Teleostei</taxon>
        <taxon>Ostariophysi</taxon>
        <taxon>Siluriformes</taxon>
        <taxon>Ictaluridae</taxon>
        <taxon>Ameiurus</taxon>
    </lineage>
</organism>
<dbReference type="EMBL" id="JAAGNN010000023">
    <property type="protein sequence ID" value="KAF4073515.1"/>
    <property type="molecule type" value="Genomic_DNA"/>
</dbReference>
<protein>
    <submittedName>
        <fullName evidence="1">Uncharacterized protein</fullName>
    </submittedName>
</protein>
<keyword evidence="2" id="KW-1185">Reference proteome</keyword>
<name>A0A7J5ZSE8_AMEME</name>